<comment type="subunit">
    <text evidence="1 6">Homodimer.</text>
</comment>
<dbReference type="EC" id="1.18.1.2" evidence="6"/>
<reference evidence="10" key="1">
    <citation type="journal article" date="2019" name="Int. J. Syst. Evol. Microbiol.">
        <title>The Global Catalogue of Microorganisms (GCM) 10K type strain sequencing project: providing services to taxonomists for standard genome sequencing and annotation.</title>
        <authorList>
            <consortium name="The Broad Institute Genomics Platform"/>
            <consortium name="The Broad Institute Genome Sequencing Center for Infectious Disease"/>
            <person name="Wu L."/>
            <person name="Ma J."/>
        </authorList>
    </citation>
    <scope>NUCLEOTIDE SEQUENCE [LARGE SCALE GENOMIC DNA]</scope>
    <source>
        <strain evidence="10">KCTC 12907</strain>
    </source>
</reference>
<evidence type="ECO:0000256" key="1">
    <source>
        <dbReference type="ARBA" id="ARBA00011738"/>
    </source>
</evidence>
<organism evidence="9 10">
    <name type="scientific">Cohnella cellulosilytica</name>
    <dbReference type="NCBI Taxonomy" id="986710"/>
    <lineage>
        <taxon>Bacteria</taxon>
        <taxon>Bacillati</taxon>
        <taxon>Bacillota</taxon>
        <taxon>Bacilli</taxon>
        <taxon>Bacillales</taxon>
        <taxon>Paenibacillaceae</taxon>
        <taxon>Cohnella</taxon>
    </lineage>
</organism>
<sequence>MSTDSELYDLTIIGGGPAGMYSAFYSGMRDMKTKLIEARHELGGFLHTYPEKMIWDVGGIPPIRCNRLIEQMAEQALVFEPTVVFNQKIVGLTKRADGTFLLEAAGGERHYTRTVIVAVGRGVASLQKLEIEGAEKFEIANLHYTVQDLSRFRGRRVLVSGGGNSAVDWANELAEVAERVTVVHRRTEFGGMERPVAEMKRAADVRTPYVLERLHGDGDSIRHVTIRQVETGEEERLEVDEVVVNHGFDRDYGSLREWGLAIGEWGLQLGSQAETNIPGVFAAGDCATYGGKVRLIAGAFVDAVLAVNGAKLHLDPSAAGMAYVSSHNDAFKERNKRINRPPSANSPISSERA</sequence>
<comment type="caution">
    <text evidence="6">Lacks conserved residue(s) required for the propagation of feature annotation.</text>
</comment>
<evidence type="ECO:0000256" key="2">
    <source>
        <dbReference type="ARBA" id="ARBA00022630"/>
    </source>
</evidence>
<evidence type="ECO:0000256" key="7">
    <source>
        <dbReference type="SAM" id="MobiDB-lite"/>
    </source>
</evidence>
<evidence type="ECO:0000256" key="4">
    <source>
        <dbReference type="ARBA" id="ARBA00022857"/>
    </source>
</evidence>
<evidence type="ECO:0000256" key="6">
    <source>
        <dbReference type="HAMAP-Rule" id="MF_01685"/>
    </source>
</evidence>
<dbReference type="PRINTS" id="PR00469">
    <property type="entry name" value="PNDRDTASEII"/>
</dbReference>
<feature type="binding site" evidence="6">
    <location>
        <position position="49"/>
    </location>
    <ligand>
        <name>FAD</name>
        <dbReference type="ChEBI" id="CHEBI:57692"/>
    </ligand>
</feature>
<evidence type="ECO:0000256" key="3">
    <source>
        <dbReference type="ARBA" id="ARBA00022827"/>
    </source>
</evidence>
<keyword evidence="5 6" id="KW-0560">Oxidoreductase</keyword>
<dbReference type="PANTHER" id="PTHR48105">
    <property type="entry name" value="THIOREDOXIN REDUCTASE 1-RELATED-RELATED"/>
    <property type="match status" value="1"/>
</dbReference>
<feature type="domain" description="FAD/NAD(P)-binding" evidence="8">
    <location>
        <begin position="8"/>
        <end position="295"/>
    </location>
</feature>
<protein>
    <recommendedName>
        <fullName evidence="6">Ferredoxin--NADP reductase</fullName>
        <shortName evidence="6">FNR</shortName>
        <shortName evidence="6">Fd-NADP(+) reductase</shortName>
        <ecNumber evidence="6">1.18.1.2</ecNumber>
    </recommendedName>
</protein>
<dbReference type="InterPro" id="IPR023753">
    <property type="entry name" value="FAD/NAD-binding_dom"/>
</dbReference>
<dbReference type="HAMAP" id="MF_01685">
    <property type="entry name" value="FENR2"/>
    <property type="match status" value="1"/>
</dbReference>
<keyword evidence="4 6" id="KW-0521">NADP</keyword>
<feature type="region of interest" description="Disordered" evidence="7">
    <location>
        <begin position="331"/>
        <end position="353"/>
    </location>
</feature>
<evidence type="ECO:0000259" key="8">
    <source>
        <dbReference type="Pfam" id="PF07992"/>
    </source>
</evidence>
<accession>A0ABW2FN48</accession>
<comment type="cofactor">
    <cofactor evidence="6">
        <name>FAD</name>
        <dbReference type="ChEBI" id="CHEBI:57692"/>
    </cofactor>
    <text evidence="6">Binds 1 FAD per subunit.</text>
</comment>
<dbReference type="Proteomes" id="UP001596378">
    <property type="component" value="Unassembled WGS sequence"/>
</dbReference>
<dbReference type="EMBL" id="JBHTAI010000031">
    <property type="protein sequence ID" value="MFC7153208.1"/>
    <property type="molecule type" value="Genomic_DNA"/>
</dbReference>
<dbReference type="Pfam" id="PF07992">
    <property type="entry name" value="Pyr_redox_2"/>
    <property type="match status" value="1"/>
</dbReference>
<evidence type="ECO:0000313" key="9">
    <source>
        <dbReference type="EMBL" id="MFC7153208.1"/>
    </source>
</evidence>
<dbReference type="Gene3D" id="3.50.50.60">
    <property type="entry name" value="FAD/NAD(P)-binding domain"/>
    <property type="match status" value="2"/>
</dbReference>
<feature type="binding site" evidence="6">
    <location>
        <position position="285"/>
    </location>
    <ligand>
        <name>FAD</name>
        <dbReference type="ChEBI" id="CHEBI:57692"/>
    </ligand>
</feature>
<feature type="compositionally biased region" description="Polar residues" evidence="7">
    <location>
        <begin position="342"/>
        <end position="353"/>
    </location>
</feature>
<evidence type="ECO:0000256" key="5">
    <source>
        <dbReference type="ARBA" id="ARBA00023002"/>
    </source>
</evidence>
<keyword evidence="10" id="KW-1185">Reference proteome</keyword>
<gene>
    <name evidence="9" type="ORF">ACFQMJ_32195</name>
</gene>
<dbReference type="PRINTS" id="PR00368">
    <property type="entry name" value="FADPNR"/>
</dbReference>
<dbReference type="InterPro" id="IPR050097">
    <property type="entry name" value="Ferredoxin-NADP_redctase_2"/>
</dbReference>
<dbReference type="RefSeq" id="WP_378051896.1">
    <property type="nucleotide sequence ID" value="NZ_JBHMDN010000038.1"/>
</dbReference>
<feature type="binding site" evidence="6">
    <location>
        <position position="89"/>
    </location>
    <ligand>
        <name>FAD</name>
        <dbReference type="ChEBI" id="CHEBI:57692"/>
    </ligand>
</feature>
<comment type="caution">
    <text evidence="9">The sequence shown here is derived from an EMBL/GenBank/DDBJ whole genome shotgun (WGS) entry which is preliminary data.</text>
</comment>
<dbReference type="InterPro" id="IPR022890">
    <property type="entry name" value="Fd--NADP_Rdtase_type_2"/>
</dbReference>
<evidence type="ECO:0000313" key="10">
    <source>
        <dbReference type="Proteomes" id="UP001596378"/>
    </source>
</evidence>
<comment type="similarity">
    <text evidence="6">Belongs to the ferredoxin--NADP reductase type 2 family.</text>
</comment>
<dbReference type="SUPFAM" id="SSF51905">
    <property type="entry name" value="FAD/NAD(P)-binding domain"/>
    <property type="match status" value="1"/>
</dbReference>
<comment type="catalytic activity">
    <reaction evidence="6">
        <text>2 reduced [2Fe-2S]-[ferredoxin] + NADP(+) + H(+) = 2 oxidized [2Fe-2S]-[ferredoxin] + NADPH</text>
        <dbReference type="Rhea" id="RHEA:20125"/>
        <dbReference type="Rhea" id="RHEA-COMP:10000"/>
        <dbReference type="Rhea" id="RHEA-COMP:10001"/>
        <dbReference type="ChEBI" id="CHEBI:15378"/>
        <dbReference type="ChEBI" id="CHEBI:33737"/>
        <dbReference type="ChEBI" id="CHEBI:33738"/>
        <dbReference type="ChEBI" id="CHEBI:57783"/>
        <dbReference type="ChEBI" id="CHEBI:58349"/>
        <dbReference type="EC" id="1.18.1.2"/>
    </reaction>
</comment>
<keyword evidence="2 6" id="KW-0285">Flavoprotein</keyword>
<feature type="binding site" evidence="6">
    <location>
        <position position="37"/>
    </location>
    <ligand>
        <name>FAD</name>
        <dbReference type="ChEBI" id="CHEBI:57692"/>
    </ligand>
</feature>
<proteinExistence type="inferred from homology"/>
<dbReference type="InterPro" id="IPR036188">
    <property type="entry name" value="FAD/NAD-bd_sf"/>
</dbReference>
<name>A0ABW2FN48_9BACL</name>
<feature type="binding site" evidence="6">
    <location>
        <position position="326"/>
    </location>
    <ligand>
        <name>FAD</name>
        <dbReference type="ChEBI" id="CHEBI:57692"/>
    </ligand>
</feature>
<keyword evidence="3 6" id="KW-0274">FAD</keyword>